<organism evidence="2 3">
    <name type="scientific">Trichonephila clavipes</name>
    <name type="common">Golden silk orbweaver</name>
    <name type="synonym">Nephila clavipes</name>
    <dbReference type="NCBI Taxonomy" id="2585209"/>
    <lineage>
        <taxon>Eukaryota</taxon>
        <taxon>Metazoa</taxon>
        <taxon>Ecdysozoa</taxon>
        <taxon>Arthropoda</taxon>
        <taxon>Chelicerata</taxon>
        <taxon>Arachnida</taxon>
        <taxon>Araneae</taxon>
        <taxon>Araneomorphae</taxon>
        <taxon>Entelegynae</taxon>
        <taxon>Araneoidea</taxon>
        <taxon>Nephilidae</taxon>
        <taxon>Trichonephila</taxon>
    </lineage>
</organism>
<evidence type="ECO:0000313" key="2">
    <source>
        <dbReference type="EMBL" id="GFX88250.1"/>
    </source>
</evidence>
<gene>
    <name evidence="2" type="primary">Tf2-6_59</name>
    <name evidence="2" type="ORF">TNCV_1066661</name>
</gene>
<comment type="caution">
    <text evidence="2">The sequence shown here is derived from an EMBL/GenBank/DDBJ whole genome shotgun (WGS) entry which is preliminary data.</text>
</comment>
<name>A0A8X6R518_TRICX</name>
<proteinExistence type="predicted"/>
<dbReference type="PANTHER" id="PTHR38681">
    <property type="entry name" value="RETROVIRUS-RELATED POL POLYPROTEIN FROM TRANSPOSON 412-LIKE PROTEIN-RELATED"/>
    <property type="match status" value="1"/>
</dbReference>
<dbReference type="AlphaFoldDB" id="A0A8X6R518"/>
<dbReference type="EMBL" id="BMAU01021050">
    <property type="protein sequence ID" value="GFX88250.1"/>
    <property type="molecule type" value="Genomic_DNA"/>
</dbReference>
<keyword evidence="3" id="KW-1185">Reference proteome</keyword>
<evidence type="ECO:0000256" key="1">
    <source>
        <dbReference type="SAM" id="MobiDB-lite"/>
    </source>
</evidence>
<evidence type="ECO:0000313" key="3">
    <source>
        <dbReference type="Proteomes" id="UP000887159"/>
    </source>
</evidence>
<dbReference type="Proteomes" id="UP000887159">
    <property type="component" value="Unassembled WGS sequence"/>
</dbReference>
<protein>
    <submittedName>
        <fullName evidence="2">Transposon Tf2-6 polyprotein</fullName>
    </submittedName>
</protein>
<accession>A0A8X6R518</accession>
<feature type="region of interest" description="Disordered" evidence="1">
    <location>
        <begin position="67"/>
        <end position="86"/>
    </location>
</feature>
<sequence>MFVPTSLKSCSHVFLRVDSVQPLLSQNYTEPHEVIRRTDNVFTINGKRKTDSINRVKQAYVLDDTDDIPRTGISKQQTNKTDPHLKDKTMSYVNKTEFHPNEKTVKKTRSGRHVRFPKDLKQNIT</sequence>
<reference evidence="2" key="1">
    <citation type="submission" date="2020-08" db="EMBL/GenBank/DDBJ databases">
        <title>Multicomponent nature underlies the extraordinary mechanical properties of spider dragline silk.</title>
        <authorList>
            <person name="Kono N."/>
            <person name="Nakamura H."/>
            <person name="Mori M."/>
            <person name="Yoshida Y."/>
            <person name="Ohtoshi R."/>
            <person name="Malay A.D."/>
            <person name="Moran D.A.P."/>
            <person name="Tomita M."/>
            <person name="Numata K."/>
            <person name="Arakawa K."/>
        </authorList>
    </citation>
    <scope>NUCLEOTIDE SEQUENCE</scope>
</reference>
<dbReference type="PANTHER" id="PTHR38681:SF1">
    <property type="entry name" value="RETROVIRUS-RELATED POL POLYPROTEIN FROM TRANSPOSON 412-LIKE PROTEIN"/>
    <property type="match status" value="1"/>
</dbReference>